<name>A0ABP9MQT3_9MICO</name>
<proteinExistence type="predicted"/>
<evidence type="ECO:0000256" key="1">
    <source>
        <dbReference type="SAM" id="MobiDB-lite"/>
    </source>
</evidence>
<sequence>MTTDDGPLAGPYRAIRAVRAREDGPWPGVLVRTPAGDTFVLVDADVLGARWRGWDAAADGHVLAPIDIARRLDGHDVVLPVCAERLEEFVRRRATRMPLSPGEAVTLGVSVLRGCAQIANAPDTTGEWWLDDAGRPVLATDAVTQRALDAAATVLEGVHVDPAAERTWGTALRAVTAERLSVRELEAAEEALFAIATPEPLSTVSLSPHSAAESARRVQAVAHAGGAMDESGEAAPPSMWRSLLAGVDNDLADSVSRATTAVWRRVRPSDRPERARRRRAPWLVGGAVAAAILAGGALWPTASGVATEEPAEVTATAAPGQTTEGTGAEPASTPTGLPDSSASDAPAAAPTDLAQVAGALLDARLACKGASGCVDDVVMDAAVLPGGAIDLPSGGRQVTLLDDFGDIAVLRVDAADGAVASQMVVIVRRNEKWLLRDVSDVAQQPEQ</sequence>
<gene>
    <name evidence="2" type="ORF">GCM10025760_34710</name>
</gene>
<dbReference type="Proteomes" id="UP001501407">
    <property type="component" value="Unassembled WGS sequence"/>
</dbReference>
<accession>A0ABP9MQT3</accession>
<organism evidence="2 3">
    <name type="scientific">Microbacterium yannicii</name>
    <dbReference type="NCBI Taxonomy" id="671622"/>
    <lineage>
        <taxon>Bacteria</taxon>
        <taxon>Bacillati</taxon>
        <taxon>Actinomycetota</taxon>
        <taxon>Actinomycetes</taxon>
        <taxon>Micrococcales</taxon>
        <taxon>Microbacteriaceae</taxon>
        <taxon>Microbacterium</taxon>
    </lineage>
</organism>
<evidence type="ECO:0000313" key="3">
    <source>
        <dbReference type="Proteomes" id="UP001501407"/>
    </source>
</evidence>
<reference evidence="3" key="1">
    <citation type="journal article" date="2019" name="Int. J. Syst. Evol. Microbiol.">
        <title>The Global Catalogue of Microorganisms (GCM) 10K type strain sequencing project: providing services to taxonomists for standard genome sequencing and annotation.</title>
        <authorList>
            <consortium name="The Broad Institute Genomics Platform"/>
            <consortium name="The Broad Institute Genome Sequencing Center for Infectious Disease"/>
            <person name="Wu L."/>
            <person name="Ma J."/>
        </authorList>
    </citation>
    <scope>NUCLEOTIDE SEQUENCE [LARGE SCALE GENOMIC DNA]</scope>
    <source>
        <strain evidence="3">JCM 18959</strain>
    </source>
</reference>
<protein>
    <submittedName>
        <fullName evidence="2">Uncharacterized protein</fullName>
    </submittedName>
</protein>
<feature type="compositionally biased region" description="Low complexity" evidence="1">
    <location>
        <begin position="308"/>
        <end position="319"/>
    </location>
</feature>
<dbReference type="RefSeq" id="WP_194415361.1">
    <property type="nucleotide sequence ID" value="NZ_BAABKZ010000005.1"/>
</dbReference>
<dbReference type="EMBL" id="BAABKZ010000005">
    <property type="protein sequence ID" value="GAA5099008.1"/>
    <property type="molecule type" value="Genomic_DNA"/>
</dbReference>
<keyword evidence="3" id="KW-1185">Reference proteome</keyword>
<feature type="compositionally biased region" description="Low complexity" evidence="1">
    <location>
        <begin position="337"/>
        <end position="348"/>
    </location>
</feature>
<feature type="region of interest" description="Disordered" evidence="1">
    <location>
        <begin position="308"/>
        <end position="348"/>
    </location>
</feature>
<evidence type="ECO:0000313" key="2">
    <source>
        <dbReference type="EMBL" id="GAA5099008.1"/>
    </source>
</evidence>
<comment type="caution">
    <text evidence="2">The sequence shown here is derived from an EMBL/GenBank/DDBJ whole genome shotgun (WGS) entry which is preliminary data.</text>
</comment>